<proteinExistence type="predicted"/>
<dbReference type="AlphaFoldDB" id="A0A6A4Q6E4"/>
<dbReference type="Proteomes" id="UP000447434">
    <property type="component" value="Chromosome 8"/>
</dbReference>
<keyword evidence="2" id="KW-1185">Reference proteome</keyword>
<gene>
    <name evidence="1" type="ORF">Lalb_Chr08g0246261</name>
</gene>
<accession>A0A6A4Q6E4</accession>
<dbReference type="EMBL" id="WOCE01000008">
    <property type="protein sequence ID" value="KAE9609448.1"/>
    <property type="molecule type" value="Genomic_DNA"/>
</dbReference>
<reference evidence="2" key="1">
    <citation type="journal article" date="2020" name="Nat. Commun.">
        <title>Genome sequence of the cluster root forming white lupin.</title>
        <authorList>
            <person name="Hufnagel B."/>
            <person name="Marques A."/>
            <person name="Soriano A."/>
            <person name="Marques L."/>
            <person name="Divol F."/>
            <person name="Doumas P."/>
            <person name="Sallet E."/>
            <person name="Mancinotti D."/>
            <person name="Carrere S."/>
            <person name="Marande W."/>
            <person name="Arribat S."/>
            <person name="Keller J."/>
            <person name="Huneau C."/>
            <person name="Blein T."/>
            <person name="Aime D."/>
            <person name="Laguerre M."/>
            <person name="Taylor J."/>
            <person name="Schubert V."/>
            <person name="Nelson M."/>
            <person name="Geu-Flores F."/>
            <person name="Crespi M."/>
            <person name="Gallardo-Guerrero K."/>
            <person name="Delaux P.-M."/>
            <person name="Salse J."/>
            <person name="Berges H."/>
            <person name="Guyot R."/>
            <person name="Gouzy J."/>
            <person name="Peret B."/>
        </authorList>
    </citation>
    <scope>NUCLEOTIDE SEQUENCE [LARGE SCALE GENOMIC DNA]</scope>
    <source>
        <strain evidence="2">cv. Amiga</strain>
    </source>
</reference>
<sequence>MKDDTEADEVSNNGYFGEVSNSRFSSLLTSKDRDFLLSPNGAQVLSLTPLFPMCNSLWPKICVMYASSWPHFFITIQLLYFPGKLHKLPNKLNHNNIPRILFLVRIHMIYDYISYHLPHI</sequence>
<evidence type="ECO:0000313" key="1">
    <source>
        <dbReference type="EMBL" id="KAE9609448.1"/>
    </source>
</evidence>
<organism evidence="1 2">
    <name type="scientific">Lupinus albus</name>
    <name type="common">White lupine</name>
    <name type="synonym">Lupinus termis</name>
    <dbReference type="NCBI Taxonomy" id="3870"/>
    <lineage>
        <taxon>Eukaryota</taxon>
        <taxon>Viridiplantae</taxon>
        <taxon>Streptophyta</taxon>
        <taxon>Embryophyta</taxon>
        <taxon>Tracheophyta</taxon>
        <taxon>Spermatophyta</taxon>
        <taxon>Magnoliopsida</taxon>
        <taxon>eudicotyledons</taxon>
        <taxon>Gunneridae</taxon>
        <taxon>Pentapetalae</taxon>
        <taxon>rosids</taxon>
        <taxon>fabids</taxon>
        <taxon>Fabales</taxon>
        <taxon>Fabaceae</taxon>
        <taxon>Papilionoideae</taxon>
        <taxon>50 kb inversion clade</taxon>
        <taxon>genistoids sensu lato</taxon>
        <taxon>core genistoids</taxon>
        <taxon>Genisteae</taxon>
        <taxon>Lupinus</taxon>
    </lineage>
</organism>
<protein>
    <submittedName>
        <fullName evidence="1">Uncharacterized protein</fullName>
    </submittedName>
</protein>
<name>A0A6A4Q6E4_LUPAL</name>
<comment type="caution">
    <text evidence="1">The sequence shown here is derived from an EMBL/GenBank/DDBJ whole genome shotgun (WGS) entry which is preliminary data.</text>
</comment>
<evidence type="ECO:0000313" key="2">
    <source>
        <dbReference type="Proteomes" id="UP000447434"/>
    </source>
</evidence>